<evidence type="ECO:0000256" key="8">
    <source>
        <dbReference type="ARBA" id="ARBA00022801"/>
    </source>
</evidence>
<keyword evidence="12" id="KW-0539">Nucleus</keyword>
<evidence type="ECO:0000256" key="1">
    <source>
        <dbReference type="ARBA" id="ARBA00001946"/>
    </source>
</evidence>
<dbReference type="InterPro" id="IPR042530">
    <property type="entry name" value="EME1/EME2_C"/>
</dbReference>
<evidence type="ECO:0000256" key="12">
    <source>
        <dbReference type="ARBA" id="ARBA00023242"/>
    </source>
</evidence>
<evidence type="ECO:0000256" key="11">
    <source>
        <dbReference type="ARBA" id="ARBA00023204"/>
    </source>
</evidence>
<dbReference type="InterPro" id="IPR047521">
    <property type="entry name" value="XPF_nuclease_EME1_ascomycetes"/>
</dbReference>
<protein>
    <recommendedName>
        <fullName evidence="15">ERCC4 domain-containing protein</fullName>
    </recommendedName>
</protein>
<keyword evidence="11" id="KW-0234">DNA repair</keyword>
<feature type="compositionally biased region" description="Low complexity" evidence="14">
    <location>
        <begin position="186"/>
        <end position="196"/>
    </location>
</feature>
<evidence type="ECO:0000313" key="16">
    <source>
        <dbReference type="EMBL" id="KAK8077335.1"/>
    </source>
</evidence>
<dbReference type="InterPro" id="IPR006166">
    <property type="entry name" value="ERCC4_domain"/>
</dbReference>
<comment type="subcellular location">
    <subcellularLocation>
        <location evidence="2">Nucleus</location>
    </subcellularLocation>
</comment>
<sequence>MPAEVIDLISSSPPPPILHPERVGLTSSPPRRDPAQDKYHVDNILDSKDTVPVPAETLTKRIAATSAQPTTKGDNDFLFLDEDFDITGDLDGFETSINRERHSAGSKGRSSYTRSSTWAATAGTRPDARPDTTGPMRPSNFGRWNSIADPIENSSSPAPVDLTRDDASELSPWPAPAPARVERASAKLPSAAAAGKSTRKLPDIAPVSSDPFADDSPVRPKPAANVDLDIPSDLSFVSPVKSKSKPKNAAWDPISSSVPESNADFRSTPKKIPDHQPLKRKAEVLVIDDDDNSEEEFPDLSAIDFSKLKKTARSLSESPRKVSKTSTQTAAQTAKKAATLTADQKEWEKRRKEQAREAEKERKRIEKEQAKEQRAQEKIKQKAMDEVNKLKTDKKASTSEMIVDLPQSFTPGINLQVNKILEDLDVQRGSWHSHPVDHIVKWRRRVQCIYNEDLGYWEPAPLRIAPEDHVLVVIEAAEFVKLALGSEGHDLDAHVLKMRMHFPKETMIYLLQGIELWMKKNRNARNRQFTNAVRGNGDDAPPPSGQSRRRNAAASHEIIDEDIIEDALVSLQLHPRVLVHHTPIDVETAQWIAVFTQHISTIPYRKAKELTAASAGFCMESGQVRTGDTPSEIFVRMLQENARITAPMAYGILNKYKSVSELVRGFEQEGPLALEDCKKSANKDGALTDRTLGQAASRRLYKIFTGRDDNSTDI</sequence>
<evidence type="ECO:0000256" key="3">
    <source>
        <dbReference type="ARBA" id="ARBA00005313"/>
    </source>
</evidence>
<feature type="compositionally biased region" description="Low complexity" evidence="14">
    <location>
        <begin position="324"/>
        <end position="342"/>
    </location>
</feature>
<proteinExistence type="inferred from homology"/>
<evidence type="ECO:0000256" key="9">
    <source>
        <dbReference type="ARBA" id="ARBA00022842"/>
    </source>
</evidence>
<evidence type="ECO:0000256" key="13">
    <source>
        <dbReference type="ARBA" id="ARBA00023254"/>
    </source>
</evidence>
<dbReference type="Pfam" id="PF02732">
    <property type="entry name" value="ERCC4"/>
    <property type="match status" value="1"/>
</dbReference>
<keyword evidence="7" id="KW-0227">DNA damage</keyword>
<dbReference type="Gene3D" id="1.10.150.670">
    <property type="entry name" value="Crossover junction endonuclease EME1, DNA-binding domain"/>
    <property type="match status" value="1"/>
</dbReference>
<keyword evidence="5" id="KW-0479">Metal-binding</keyword>
<feature type="region of interest" description="Disordered" evidence="14">
    <location>
        <begin position="311"/>
        <end position="380"/>
    </location>
</feature>
<comment type="similarity">
    <text evidence="3">Belongs to the EME1/MMS4 family.</text>
</comment>
<evidence type="ECO:0000256" key="10">
    <source>
        <dbReference type="ARBA" id="ARBA00023172"/>
    </source>
</evidence>
<comment type="caution">
    <text evidence="16">The sequence shown here is derived from an EMBL/GenBank/DDBJ whole genome shotgun (WGS) entry which is preliminary data.</text>
</comment>
<organism evidence="16 17">
    <name type="scientific">Apiospora saccharicola</name>
    <dbReference type="NCBI Taxonomy" id="335842"/>
    <lineage>
        <taxon>Eukaryota</taxon>
        <taxon>Fungi</taxon>
        <taxon>Dikarya</taxon>
        <taxon>Ascomycota</taxon>
        <taxon>Pezizomycotina</taxon>
        <taxon>Sordariomycetes</taxon>
        <taxon>Xylariomycetidae</taxon>
        <taxon>Amphisphaeriales</taxon>
        <taxon>Apiosporaceae</taxon>
        <taxon>Apiospora</taxon>
    </lineage>
</organism>
<evidence type="ECO:0000256" key="5">
    <source>
        <dbReference type="ARBA" id="ARBA00022723"/>
    </source>
</evidence>
<dbReference type="InterPro" id="IPR033310">
    <property type="entry name" value="Mms4/EME1/EME2"/>
</dbReference>
<evidence type="ECO:0000256" key="4">
    <source>
        <dbReference type="ARBA" id="ARBA00022722"/>
    </source>
</evidence>
<name>A0ABR1W1G3_9PEZI</name>
<dbReference type="PANTHER" id="PTHR21077:SF5">
    <property type="entry name" value="CROSSOVER JUNCTION ENDONUCLEASE MMS4"/>
    <property type="match status" value="1"/>
</dbReference>
<keyword evidence="10" id="KW-0233">DNA recombination</keyword>
<dbReference type="EMBL" id="JAQQWM010000002">
    <property type="protein sequence ID" value="KAK8077335.1"/>
    <property type="molecule type" value="Genomic_DNA"/>
</dbReference>
<evidence type="ECO:0000259" key="15">
    <source>
        <dbReference type="SMART" id="SM00891"/>
    </source>
</evidence>
<feature type="region of interest" description="Disordered" evidence="14">
    <location>
        <begin position="94"/>
        <end position="277"/>
    </location>
</feature>
<keyword evidence="13" id="KW-0469">Meiosis</keyword>
<keyword evidence="6" id="KW-0255">Endonuclease</keyword>
<feature type="domain" description="ERCC4" evidence="15">
    <location>
        <begin position="400"/>
        <end position="667"/>
    </location>
</feature>
<evidence type="ECO:0000313" key="17">
    <source>
        <dbReference type="Proteomes" id="UP001446871"/>
    </source>
</evidence>
<evidence type="ECO:0000256" key="14">
    <source>
        <dbReference type="SAM" id="MobiDB-lite"/>
    </source>
</evidence>
<dbReference type="Proteomes" id="UP001446871">
    <property type="component" value="Unassembled WGS sequence"/>
</dbReference>
<dbReference type="PANTHER" id="PTHR21077">
    <property type="entry name" value="EME1 PROTEIN"/>
    <property type="match status" value="1"/>
</dbReference>
<keyword evidence="9" id="KW-0460">Magnesium</keyword>
<comment type="cofactor">
    <cofactor evidence="1">
        <name>Mg(2+)</name>
        <dbReference type="ChEBI" id="CHEBI:18420"/>
    </cofactor>
</comment>
<keyword evidence="17" id="KW-1185">Reference proteome</keyword>
<reference evidence="16 17" key="1">
    <citation type="submission" date="2023-01" db="EMBL/GenBank/DDBJ databases">
        <title>Analysis of 21 Apiospora genomes using comparative genomics revels a genus with tremendous synthesis potential of carbohydrate active enzymes and secondary metabolites.</title>
        <authorList>
            <person name="Sorensen T."/>
        </authorList>
    </citation>
    <scope>NUCLEOTIDE SEQUENCE [LARGE SCALE GENOMIC DNA]</scope>
    <source>
        <strain evidence="16 17">CBS 83171</strain>
    </source>
</reference>
<keyword evidence="8" id="KW-0378">Hydrolase</keyword>
<dbReference type="Gene3D" id="3.40.50.10130">
    <property type="match status" value="1"/>
</dbReference>
<gene>
    <name evidence="16" type="ORF">PG996_003505</name>
</gene>
<keyword evidence="4" id="KW-0540">Nuclease</keyword>
<dbReference type="CDD" id="cd20085">
    <property type="entry name" value="XPF_nuclease_Mms4"/>
    <property type="match status" value="1"/>
</dbReference>
<evidence type="ECO:0000256" key="2">
    <source>
        <dbReference type="ARBA" id="ARBA00004123"/>
    </source>
</evidence>
<feature type="region of interest" description="Disordered" evidence="14">
    <location>
        <begin position="1"/>
        <end position="38"/>
    </location>
</feature>
<feature type="compositionally biased region" description="Polar residues" evidence="14">
    <location>
        <begin position="108"/>
        <end position="119"/>
    </location>
</feature>
<feature type="region of interest" description="Disordered" evidence="14">
    <location>
        <begin position="529"/>
        <end position="552"/>
    </location>
</feature>
<evidence type="ECO:0000256" key="6">
    <source>
        <dbReference type="ARBA" id="ARBA00022759"/>
    </source>
</evidence>
<evidence type="ECO:0000256" key="7">
    <source>
        <dbReference type="ARBA" id="ARBA00022763"/>
    </source>
</evidence>
<feature type="compositionally biased region" description="Basic and acidic residues" evidence="14">
    <location>
        <begin position="343"/>
        <end position="380"/>
    </location>
</feature>
<dbReference type="SMART" id="SM00891">
    <property type="entry name" value="ERCC4"/>
    <property type="match status" value="1"/>
</dbReference>
<accession>A0ABR1W1G3</accession>